<keyword evidence="1" id="KW-0413">Isomerase</keyword>
<evidence type="ECO:0000313" key="1">
    <source>
        <dbReference type="EMBL" id="GFP40852.1"/>
    </source>
</evidence>
<dbReference type="GO" id="GO:0016853">
    <property type="term" value="F:isomerase activity"/>
    <property type="evidence" value="ECO:0007669"/>
    <property type="project" value="UniProtKB-KW"/>
</dbReference>
<protein>
    <submittedName>
        <fullName evidence="1">Xylose isomerase</fullName>
    </submittedName>
</protein>
<dbReference type="Gene3D" id="3.20.20.150">
    <property type="entry name" value="Divalent-metal-dependent TIM barrel enzymes"/>
    <property type="match status" value="1"/>
</dbReference>
<dbReference type="EMBL" id="BLSD01000516">
    <property type="protein sequence ID" value="GFP40852.1"/>
    <property type="molecule type" value="Genomic_DNA"/>
</dbReference>
<dbReference type="InterPro" id="IPR036237">
    <property type="entry name" value="Xyl_isomerase-like_sf"/>
</dbReference>
<sequence length="117" mass="13084">MKEAKFSAALVTFGSFRDRYSDYKEPKSTPELLEEATRVDGLSGIEFVSGWDLKDEYLDDIRSSLEKTGLAPVACITNLSFSPRWAKGSFTAYDPETREAALEEVATLRRHLRGQSG</sequence>
<name>A0A6V8Q7Z0_9ACTN</name>
<organism evidence="1 2">
    <name type="scientific">Candidatus Hakubella thermalkaliphila</name>
    <dbReference type="NCBI Taxonomy" id="2754717"/>
    <lineage>
        <taxon>Bacteria</taxon>
        <taxon>Bacillati</taxon>
        <taxon>Actinomycetota</taxon>
        <taxon>Actinomycetota incertae sedis</taxon>
        <taxon>Candidatus Hakubellales</taxon>
        <taxon>Candidatus Hakubellaceae</taxon>
        <taxon>Candidatus Hakubella</taxon>
    </lineage>
</organism>
<accession>A0A6V8Q7Z0</accession>
<dbReference type="SUPFAM" id="SSF51658">
    <property type="entry name" value="Xylose isomerase-like"/>
    <property type="match status" value="1"/>
</dbReference>
<dbReference type="Proteomes" id="UP000569018">
    <property type="component" value="Unassembled WGS sequence"/>
</dbReference>
<dbReference type="AlphaFoldDB" id="A0A6V8Q7Z0"/>
<gene>
    <name evidence="1" type="ORF">HKBW3S47_02549</name>
</gene>
<evidence type="ECO:0000313" key="2">
    <source>
        <dbReference type="Proteomes" id="UP000569018"/>
    </source>
</evidence>
<reference evidence="1 2" key="1">
    <citation type="journal article" date="2020" name="Front. Microbiol.">
        <title>Single-cell genomics of novel Actinobacteria with the Wood-Ljungdahl pathway discovered in a serpentinizing system.</title>
        <authorList>
            <person name="Merino N."/>
            <person name="Kawai M."/>
            <person name="Boyd E.S."/>
            <person name="Colman D.R."/>
            <person name="McGlynn S.E."/>
            <person name="Nealson K.H."/>
            <person name="Kurokawa K."/>
            <person name="Hongoh Y."/>
        </authorList>
    </citation>
    <scope>NUCLEOTIDE SEQUENCE [LARGE SCALE GENOMIC DNA]</scope>
    <source>
        <strain evidence="1 2">S47</strain>
    </source>
</reference>
<proteinExistence type="predicted"/>
<dbReference type="RefSeq" id="WP_176236558.1">
    <property type="nucleotide sequence ID" value="NZ_BLSD01000516.1"/>
</dbReference>
<comment type="caution">
    <text evidence="1">The sequence shown here is derived from an EMBL/GenBank/DDBJ whole genome shotgun (WGS) entry which is preliminary data.</text>
</comment>